<accession>A0A0A8XU66</accession>
<reference evidence="1" key="1">
    <citation type="submission" date="2014-09" db="EMBL/GenBank/DDBJ databases">
        <authorList>
            <person name="Magalhaes I.L.F."/>
            <person name="Oliveira U."/>
            <person name="Santos F.R."/>
            <person name="Vidigal T.H.D.A."/>
            <person name="Brescovit A.D."/>
            <person name="Santos A.J."/>
        </authorList>
    </citation>
    <scope>NUCLEOTIDE SEQUENCE</scope>
    <source>
        <tissue evidence="1">Shoot tissue taken approximately 20 cm above the soil surface</tissue>
    </source>
</reference>
<proteinExistence type="predicted"/>
<sequence>MVEAGSLVNHAWYFYLIQSVHIRNQISWVFCCVVNSLYLRLNNSGVVTCSFSLWWFFCSCFIRNNLIREFTVSPFPSSFWGMLLSRLFNRRQILFIIFR</sequence>
<name>A0A0A8XU66_ARUDO</name>
<evidence type="ECO:0000313" key="1">
    <source>
        <dbReference type="EMBL" id="JAD15242.1"/>
    </source>
</evidence>
<dbReference type="AlphaFoldDB" id="A0A0A8XU66"/>
<protein>
    <submittedName>
        <fullName evidence="1">Uncharacterized protein</fullName>
    </submittedName>
</protein>
<dbReference type="EMBL" id="GBRH01282653">
    <property type="protein sequence ID" value="JAD15242.1"/>
    <property type="molecule type" value="Transcribed_RNA"/>
</dbReference>
<organism evidence="1">
    <name type="scientific">Arundo donax</name>
    <name type="common">Giant reed</name>
    <name type="synonym">Donax arundinaceus</name>
    <dbReference type="NCBI Taxonomy" id="35708"/>
    <lineage>
        <taxon>Eukaryota</taxon>
        <taxon>Viridiplantae</taxon>
        <taxon>Streptophyta</taxon>
        <taxon>Embryophyta</taxon>
        <taxon>Tracheophyta</taxon>
        <taxon>Spermatophyta</taxon>
        <taxon>Magnoliopsida</taxon>
        <taxon>Liliopsida</taxon>
        <taxon>Poales</taxon>
        <taxon>Poaceae</taxon>
        <taxon>PACMAD clade</taxon>
        <taxon>Arundinoideae</taxon>
        <taxon>Arundineae</taxon>
        <taxon>Arundo</taxon>
    </lineage>
</organism>
<reference evidence="1" key="2">
    <citation type="journal article" date="2015" name="Data Brief">
        <title>Shoot transcriptome of the giant reed, Arundo donax.</title>
        <authorList>
            <person name="Barrero R.A."/>
            <person name="Guerrero F.D."/>
            <person name="Moolhuijzen P."/>
            <person name="Goolsby J.A."/>
            <person name="Tidwell J."/>
            <person name="Bellgard S.E."/>
            <person name="Bellgard M.I."/>
        </authorList>
    </citation>
    <scope>NUCLEOTIDE SEQUENCE</scope>
    <source>
        <tissue evidence="1">Shoot tissue taken approximately 20 cm above the soil surface</tissue>
    </source>
</reference>